<name>A0ABP7NNR0_9MICO</name>
<proteinExistence type="predicted"/>
<gene>
    <name evidence="4" type="ORF">GCM10022383_29430</name>
</gene>
<keyword evidence="5" id="KW-1185">Reference proteome</keyword>
<evidence type="ECO:0000256" key="2">
    <source>
        <dbReference type="SAM" id="Phobius"/>
    </source>
</evidence>
<feature type="domain" description="DUF8175" evidence="3">
    <location>
        <begin position="52"/>
        <end position="243"/>
    </location>
</feature>
<evidence type="ECO:0000256" key="1">
    <source>
        <dbReference type="SAM" id="MobiDB-lite"/>
    </source>
</evidence>
<dbReference type="Proteomes" id="UP001501591">
    <property type="component" value="Unassembled WGS sequence"/>
</dbReference>
<feature type="region of interest" description="Disordered" evidence="1">
    <location>
        <begin position="39"/>
        <end position="72"/>
    </location>
</feature>
<dbReference type="EMBL" id="BAABCP010000003">
    <property type="protein sequence ID" value="GAA3949906.1"/>
    <property type="molecule type" value="Genomic_DNA"/>
</dbReference>
<keyword evidence="2" id="KW-1133">Transmembrane helix</keyword>
<organism evidence="4 5">
    <name type="scientific">Microbacterium soli</name>
    <dbReference type="NCBI Taxonomy" id="446075"/>
    <lineage>
        <taxon>Bacteria</taxon>
        <taxon>Bacillati</taxon>
        <taxon>Actinomycetota</taxon>
        <taxon>Actinomycetes</taxon>
        <taxon>Micrococcales</taxon>
        <taxon>Microbacteriaceae</taxon>
        <taxon>Microbacterium</taxon>
    </lineage>
</organism>
<protein>
    <recommendedName>
        <fullName evidence="3">DUF8175 domain-containing protein</fullName>
    </recommendedName>
</protein>
<keyword evidence="2" id="KW-0472">Membrane</keyword>
<reference evidence="5" key="1">
    <citation type="journal article" date="2019" name="Int. J. Syst. Evol. Microbiol.">
        <title>The Global Catalogue of Microorganisms (GCM) 10K type strain sequencing project: providing services to taxonomists for standard genome sequencing and annotation.</title>
        <authorList>
            <consortium name="The Broad Institute Genomics Platform"/>
            <consortium name="The Broad Institute Genome Sequencing Center for Infectious Disease"/>
            <person name="Wu L."/>
            <person name="Ma J."/>
        </authorList>
    </citation>
    <scope>NUCLEOTIDE SEQUENCE [LARGE SCALE GENOMIC DNA]</scope>
    <source>
        <strain evidence="5">JCM 17024</strain>
    </source>
</reference>
<sequence>MADEENEQSPWTRPGFIAAAVVIALIVVVGVIVTVLNLNRDGSDPAPTSTSQPTDAAPSPEPTGDEGGASVCGLDGVELSGRLSTAPAAEWAYQDTVAYPTSSEFGPGQASPEGVRYCFQHSPEGALFAATNAVAQGSDPTIAPAWIEYFLAESAPNRSQLVTDVGSGATSDTRLSVAGFRLLAYDGAAARVEIAVRGAASGQAVYGSVIYNLVWENGDWKLLPKDSSNPLQTTQLPDLSGYITWGE</sequence>
<comment type="caution">
    <text evidence="4">The sequence shown here is derived from an EMBL/GenBank/DDBJ whole genome shotgun (WGS) entry which is preliminary data.</text>
</comment>
<dbReference type="Pfam" id="PF26526">
    <property type="entry name" value="DUF8175"/>
    <property type="match status" value="1"/>
</dbReference>
<dbReference type="RefSeq" id="WP_285465431.1">
    <property type="nucleotide sequence ID" value="NZ_BAABCP010000003.1"/>
</dbReference>
<evidence type="ECO:0000313" key="4">
    <source>
        <dbReference type="EMBL" id="GAA3949906.1"/>
    </source>
</evidence>
<evidence type="ECO:0000259" key="3">
    <source>
        <dbReference type="Pfam" id="PF26526"/>
    </source>
</evidence>
<feature type="transmembrane region" description="Helical" evidence="2">
    <location>
        <begin position="16"/>
        <end position="38"/>
    </location>
</feature>
<evidence type="ECO:0000313" key="5">
    <source>
        <dbReference type="Proteomes" id="UP001501591"/>
    </source>
</evidence>
<accession>A0ABP7NNR0</accession>
<keyword evidence="2" id="KW-0812">Transmembrane</keyword>
<dbReference type="InterPro" id="IPR058488">
    <property type="entry name" value="DUF8175"/>
</dbReference>